<reference evidence="1 2" key="1">
    <citation type="submission" date="2009-10" db="EMBL/GenBank/DDBJ databases">
        <authorList>
            <person name="Qin X."/>
            <person name="Bachman B."/>
            <person name="Battles P."/>
            <person name="Bell A."/>
            <person name="Bess C."/>
            <person name="Bickham C."/>
            <person name="Chaboub L."/>
            <person name="Chen D."/>
            <person name="Coyle M."/>
            <person name="Deiros D.R."/>
            <person name="Dinh H."/>
            <person name="Forbes L."/>
            <person name="Fowler G."/>
            <person name="Francisco L."/>
            <person name="Fu Q."/>
            <person name="Gubbala S."/>
            <person name="Hale W."/>
            <person name="Han Y."/>
            <person name="Hemphill L."/>
            <person name="Highlander S.K."/>
            <person name="Hirani K."/>
            <person name="Hogues M."/>
            <person name="Jackson L."/>
            <person name="Jakkamsetti A."/>
            <person name="Javaid M."/>
            <person name="Jiang H."/>
            <person name="Korchina V."/>
            <person name="Kovar C."/>
            <person name="Lara F."/>
            <person name="Lee S."/>
            <person name="Mata R."/>
            <person name="Mathew T."/>
            <person name="Moen C."/>
            <person name="Morales K."/>
            <person name="Munidasa M."/>
            <person name="Nazareth L."/>
            <person name="Ngo R."/>
            <person name="Nguyen L."/>
            <person name="Okwuonu G."/>
            <person name="Ongeri F."/>
            <person name="Patil S."/>
            <person name="Petrosino J."/>
            <person name="Pham C."/>
            <person name="Pham P."/>
            <person name="Pu L.-L."/>
            <person name="Puazo M."/>
            <person name="Raj R."/>
            <person name="Reid J."/>
            <person name="Rouhana J."/>
            <person name="Saada N."/>
            <person name="Shang Y."/>
            <person name="Simmons D."/>
            <person name="Thornton R."/>
            <person name="Warren J."/>
            <person name="Weissenberger G."/>
            <person name="Zhang J."/>
            <person name="Zhang L."/>
            <person name="Zhou C."/>
            <person name="Zhu D."/>
            <person name="Muzny D."/>
            <person name="Worley K."/>
            <person name="Gibbs R."/>
        </authorList>
    </citation>
    <scope>NUCLEOTIDE SEQUENCE [LARGE SCALE GENOMIC DNA]</scope>
    <source>
        <strain evidence="1 2">DSM 17361</strain>
    </source>
</reference>
<dbReference type="AlphaFoldDB" id="D1PT93"/>
<organism evidence="1 2">
    <name type="scientific">Hallella bergensis DSM 17361</name>
    <dbReference type="NCBI Taxonomy" id="585502"/>
    <lineage>
        <taxon>Bacteria</taxon>
        <taxon>Pseudomonadati</taxon>
        <taxon>Bacteroidota</taxon>
        <taxon>Bacteroidia</taxon>
        <taxon>Bacteroidales</taxon>
        <taxon>Prevotellaceae</taxon>
        <taxon>Hallella</taxon>
    </lineage>
</organism>
<sequence length="72" mass="8253">MLVAMMPKKDGAFLSGCPENYDRKIIIIFYDFGRDVCSNLTFEGTIRQTFTTADHHQMTSGIFLWIMVNRSA</sequence>
<evidence type="ECO:0000313" key="1">
    <source>
        <dbReference type="EMBL" id="EFA45395.1"/>
    </source>
</evidence>
<comment type="caution">
    <text evidence="1">The sequence shown here is derived from an EMBL/GenBank/DDBJ whole genome shotgun (WGS) entry which is preliminary data.</text>
</comment>
<keyword evidence="2" id="KW-1185">Reference proteome</keyword>
<dbReference type="EMBL" id="ACKS01000011">
    <property type="protein sequence ID" value="EFA45395.1"/>
    <property type="molecule type" value="Genomic_DNA"/>
</dbReference>
<accession>D1PT93</accession>
<dbReference type="HOGENOM" id="CLU_2718936_0_0_10"/>
<gene>
    <name evidence="1" type="ORF">HMPREF0645_0178</name>
</gene>
<proteinExistence type="predicted"/>
<protein>
    <submittedName>
        <fullName evidence="1">Uncharacterized protein</fullName>
    </submittedName>
</protein>
<name>D1PT93_9BACT</name>
<evidence type="ECO:0000313" key="2">
    <source>
        <dbReference type="Proteomes" id="UP000003160"/>
    </source>
</evidence>
<dbReference type="Proteomes" id="UP000003160">
    <property type="component" value="Unassembled WGS sequence"/>
</dbReference>